<protein>
    <submittedName>
        <fullName evidence="1">Uncharacterized protein</fullName>
    </submittedName>
</protein>
<dbReference type="EMBL" id="WJXW01000017">
    <property type="protein sequence ID" value="KAF9728946.1"/>
    <property type="molecule type" value="Genomic_DNA"/>
</dbReference>
<dbReference type="InterPro" id="IPR029058">
    <property type="entry name" value="AB_hydrolase_fold"/>
</dbReference>
<reference evidence="1" key="1">
    <citation type="journal article" date="2020" name="Mol. Plant Microbe Interact.">
        <title>Genome Sequence of the Biocontrol Agent Coniothyrium minitans strain Conio (IMI 134523).</title>
        <authorList>
            <person name="Patel D."/>
            <person name="Shittu T.A."/>
            <person name="Baroncelli R."/>
            <person name="Muthumeenakshi S."/>
            <person name="Osborne T.H."/>
            <person name="Janganan T.K."/>
            <person name="Sreenivasaprasad S."/>
        </authorList>
    </citation>
    <scope>NUCLEOTIDE SEQUENCE</scope>
    <source>
        <strain evidence="1">Conio</strain>
    </source>
</reference>
<sequence length="67" mass="7695">MLLPTRNSIVLYRKLETANAQSHLYPDSCHGFLYQSAAHFSKLVKAFLEDASLRPVTSHVSTRWVQY</sequence>
<dbReference type="AlphaFoldDB" id="A0A9P6G4J1"/>
<dbReference type="OrthoDB" id="8119704at2759"/>
<evidence type="ECO:0000313" key="2">
    <source>
        <dbReference type="Proteomes" id="UP000756921"/>
    </source>
</evidence>
<organism evidence="1 2">
    <name type="scientific">Paraphaeosphaeria minitans</name>
    <dbReference type="NCBI Taxonomy" id="565426"/>
    <lineage>
        <taxon>Eukaryota</taxon>
        <taxon>Fungi</taxon>
        <taxon>Dikarya</taxon>
        <taxon>Ascomycota</taxon>
        <taxon>Pezizomycotina</taxon>
        <taxon>Dothideomycetes</taxon>
        <taxon>Pleosporomycetidae</taxon>
        <taxon>Pleosporales</taxon>
        <taxon>Massarineae</taxon>
        <taxon>Didymosphaeriaceae</taxon>
        <taxon>Paraphaeosphaeria</taxon>
    </lineage>
</organism>
<accession>A0A9P6G4J1</accession>
<dbReference type="SUPFAM" id="SSF53474">
    <property type="entry name" value="alpha/beta-Hydrolases"/>
    <property type="match status" value="1"/>
</dbReference>
<proteinExistence type="predicted"/>
<keyword evidence="2" id="KW-1185">Reference proteome</keyword>
<dbReference type="Proteomes" id="UP000756921">
    <property type="component" value="Unassembled WGS sequence"/>
</dbReference>
<name>A0A9P6G4J1_9PLEO</name>
<comment type="caution">
    <text evidence="1">The sequence shown here is derived from an EMBL/GenBank/DDBJ whole genome shotgun (WGS) entry which is preliminary data.</text>
</comment>
<evidence type="ECO:0000313" key="1">
    <source>
        <dbReference type="EMBL" id="KAF9728946.1"/>
    </source>
</evidence>
<gene>
    <name evidence="1" type="ORF">PMIN01_12636</name>
</gene>